<reference evidence="1 2" key="1">
    <citation type="journal article" date="2023" name="Science">
        <title>Complex scaffold remodeling in plant triterpene biosynthesis.</title>
        <authorList>
            <person name="De La Pena R."/>
            <person name="Hodgson H."/>
            <person name="Liu J.C."/>
            <person name="Stephenson M.J."/>
            <person name="Martin A.C."/>
            <person name="Owen C."/>
            <person name="Harkess A."/>
            <person name="Leebens-Mack J."/>
            <person name="Jimenez L.E."/>
            <person name="Osbourn A."/>
            <person name="Sattely E.S."/>
        </authorList>
    </citation>
    <scope>NUCLEOTIDE SEQUENCE [LARGE SCALE GENOMIC DNA]</scope>
    <source>
        <strain evidence="2">cv. JPN11</strain>
        <tissue evidence="1">Leaf</tissue>
    </source>
</reference>
<dbReference type="Proteomes" id="UP001164539">
    <property type="component" value="Chromosome 2"/>
</dbReference>
<organism evidence="1 2">
    <name type="scientific">Melia azedarach</name>
    <name type="common">Chinaberry tree</name>
    <dbReference type="NCBI Taxonomy" id="155640"/>
    <lineage>
        <taxon>Eukaryota</taxon>
        <taxon>Viridiplantae</taxon>
        <taxon>Streptophyta</taxon>
        <taxon>Embryophyta</taxon>
        <taxon>Tracheophyta</taxon>
        <taxon>Spermatophyta</taxon>
        <taxon>Magnoliopsida</taxon>
        <taxon>eudicotyledons</taxon>
        <taxon>Gunneridae</taxon>
        <taxon>Pentapetalae</taxon>
        <taxon>rosids</taxon>
        <taxon>malvids</taxon>
        <taxon>Sapindales</taxon>
        <taxon>Meliaceae</taxon>
        <taxon>Melia</taxon>
    </lineage>
</organism>
<evidence type="ECO:0000313" key="1">
    <source>
        <dbReference type="EMBL" id="KAJ4726149.1"/>
    </source>
</evidence>
<accession>A0ACC1YSY1</accession>
<protein>
    <submittedName>
        <fullName evidence="1">Autophagy-related protein like</fullName>
    </submittedName>
</protein>
<sequence>MLELQIGDIEVNFVFLIFVNFIVRLSSEMKNNTDGQKPQNGVVSRSSKSPFRTISSYLRIVSSGASTVARSAVSVASSIVDRDDDSSHDPVLWAGFDKLEGEGDVTRRVLLLGYRSGFQVWDVEEADNVHDLVSRNDGPVSFMQMLPRPITSKRSTDKFAEVRPLLVVCADASRSCGTNFQDGLTTACNGTISNNLDLGNGSSVPTVIRFYSLRSQSYVHMLKFRSAVYSVRCSSRVVAICQAAQIHCFDATTLEIEYAILANPIITGLPNSGSIGYGPLAVGPRWLAYSGSPVVVSNTGRVSPQHLTHSLNFSGITSNGSRVAHYAKESSKHLAAGIATLGDLGYKKLSRYCSELLPDSQNSLQSVSPGLKGNGTVNGISPDADNVGMVIVRDIVSKVVIAQFRAHKSPISALCFDPSGMLLVTASVQGHNINIFKIMPGLQGSSCASDAGISYVHLYRLQRGLTNAVIQDISFSNDSNWIMISSSRGTSHLFAINPSGGSVNFQFADATSTTKHCGLGTMTNPAVRWPPNLGLQMPNQQSLCASGPPVTLTVVSRIRNGNNGWRGTVTGAAAAATGRVSSLSGAIASSFHNCKGNSDIFAGVNSSKTKYHLLVFSPSGCMIQYALRVSAGLDVTMGVSGLGTAYDSVPEGDPRLVVEAIQKWNICQKQTRREREDNIDIYGENGALDSNKIYPEEMNEGNCTLPETRGMVEKTKASHEDKHHLYISEAELQMHPPRIPLWAKPEIYFQSVLTEGIKMEDENDMKGEIEIERFPARTIEARSKDLLPVFDYLQIPKFQQARVPAVDSNSNGRLLHQRSGLSENGRHSSRGSPGYLDSVTENGASVAEVNNRGIVETGLHGSQMPIETRGFVNNNGSPKTKTRVGIVNNRESLRMEAQIKFVNSNIEGLKMENHFEDDGDDEFD</sequence>
<comment type="caution">
    <text evidence="1">The sequence shown here is derived from an EMBL/GenBank/DDBJ whole genome shotgun (WGS) entry which is preliminary data.</text>
</comment>
<dbReference type="EMBL" id="CM051395">
    <property type="protein sequence ID" value="KAJ4726149.1"/>
    <property type="molecule type" value="Genomic_DNA"/>
</dbReference>
<gene>
    <name evidence="1" type="ORF">OWV82_004907</name>
</gene>
<name>A0ACC1YSY1_MELAZ</name>
<keyword evidence="2" id="KW-1185">Reference proteome</keyword>
<evidence type="ECO:0000313" key="2">
    <source>
        <dbReference type="Proteomes" id="UP001164539"/>
    </source>
</evidence>
<proteinExistence type="predicted"/>